<evidence type="ECO:0000313" key="2">
    <source>
        <dbReference type="Proteomes" id="UP001420932"/>
    </source>
</evidence>
<sequence length="86" mass="10193">MVELRVEPYDPDLSLRWEVRRVENGKWKMFLSHIRFEVGRYLWPPRTSSEGKASWLGPYICTGKENIDTKLHPTDDPLEWFNTQAA</sequence>
<evidence type="ECO:0000313" key="1">
    <source>
        <dbReference type="EMBL" id="KAK9150564.1"/>
    </source>
</evidence>
<gene>
    <name evidence="1" type="ORF">Syun_008873</name>
</gene>
<organism evidence="1 2">
    <name type="scientific">Stephania yunnanensis</name>
    <dbReference type="NCBI Taxonomy" id="152371"/>
    <lineage>
        <taxon>Eukaryota</taxon>
        <taxon>Viridiplantae</taxon>
        <taxon>Streptophyta</taxon>
        <taxon>Embryophyta</taxon>
        <taxon>Tracheophyta</taxon>
        <taxon>Spermatophyta</taxon>
        <taxon>Magnoliopsida</taxon>
        <taxon>Ranunculales</taxon>
        <taxon>Menispermaceae</taxon>
        <taxon>Menispermoideae</taxon>
        <taxon>Cissampelideae</taxon>
        <taxon>Stephania</taxon>
    </lineage>
</organism>
<reference evidence="1 2" key="1">
    <citation type="submission" date="2024-01" db="EMBL/GenBank/DDBJ databases">
        <title>Genome assemblies of Stephania.</title>
        <authorList>
            <person name="Yang L."/>
        </authorList>
    </citation>
    <scope>NUCLEOTIDE SEQUENCE [LARGE SCALE GENOMIC DNA]</scope>
    <source>
        <strain evidence="1">YNDBR</strain>
        <tissue evidence="1">Leaf</tissue>
    </source>
</reference>
<accession>A0AAP0PQ29</accession>
<proteinExistence type="predicted"/>
<comment type="caution">
    <text evidence="1">The sequence shown here is derived from an EMBL/GenBank/DDBJ whole genome shotgun (WGS) entry which is preliminary data.</text>
</comment>
<dbReference type="EMBL" id="JBBNAF010000004">
    <property type="protein sequence ID" value="KAK9150564.1"/>
    <property type="molecule type" value="Genomic_DNA"/>
</dbReference>
<dbReference type="AlphaFoldDB" id="A0AAP0PQ29"/>
<protein>
    <submittedName>
        <fullName evidence="1">Uncharacterized protein</fullName>
    </submittedName>
</protein>
<dbReference type="Proteomes" id="UP001420932">
    <property type="component" value="Unassembled WGS sequence"/>
</dbReference>
<name>A0AAP0PQ29_9MAGN</name>
<keyword evidence="2" id="KW-1185">Reference proteome</keyword>